<name>A0ABP7W1V5_9ACTN</name>
<evidence type="ECO:0000313" key="3">
    <source>
        <dbReference type="EMBL" id="GAA4077732.1"/>
    </source>
</evidence>
<dbReference type="InterPro" id="IPR000551">
    <property type="entry name" value="MerR-type_HTH_dom"/>
</dbReference>
<dbReference type="SUPFAM" id="SSF46955">
    <property type="entry name" value="Putative DNA-binding domain"/>
    <property type="match status" value="1"/>
</dbReference>
<evidence type="ECO:0000313" key="4">
    <source>
        <dbReference type="Proteomes" id="UP001500683"/>
    </source>
</evidence>
<dbReference type="EMBL" id="BAAAZG010000025">
    <property type="protein sequence ID" value="GAA4077732.1"/>
    <property type="molecule type" value="Genomic_DNA"/>
</dbReference>
<organism evidence="3 4">
    <name type="scientific">Actinomadura miaoliensis</name>
    <dbReference type="NCBI Taxonomy" id="430685"/>
    <lineage>
        <taxon>Bacteria</taxon>
        <taxon>Bacillati</taxon>
        <taxon>Actinomycetota</taxon>
        <taxon>Actinomycetes</taxon>
        <taxon>Streptosporangiales</taxon>
        <taxon>Thermomonosporaceae</taxon>
        <taxon>Actinomadura</taxon>
    </lineage>
</organism>
<dbReference type="Proteomes" id="UP001500683">
    <property type="component" value="Unassembled WGS sequence"/>
</dbReference>
<protein>
    <recommendedName>
        <fullName evidence="2">HTH merR-type domain-containing protein</fullName>
    </recommendedName>
</protein>
<feature type="compositionally biased region" description="Low complexity" evidence="1">
    <location>
        <begin position="219"/>
        <end position="232"/>
    </location>
</feature>
<gene>
    <name evidence="3" type="ORF">GCM10022214_39420</name>
</gene>
<feature type="compositionally biased region" description="Low complexity" evidence="1">
    <location>
        <begin position="150"/>
        <end position="168"/>
    </location>
</feature>
<dbReference type="Gene3D" id="1.10.1660.10">
    <property type="match status" value="1"/>
</dbReference>
<reference evidence="4" key="1">
    <citation type="journal article" date="2019" name="Int. J. Syst. Evol. Microbiol.">
        <title>The Global Catalogue of Microorganisms (GCM) 10K type strain sequencing project: providing services to taxonomists for standard genome sequencing and annotation.</title>
        <authorList>
            <consortium name="The Broad Institute Genomics Platform"/>
            <consortium name="The Broad Institute Genome Sequencing Center for Infectious Disease"/>
            <person name="Wu L."/>
            <person name="Ma J."/>
        </authorList>
    </citation>
    <scope>NUCLEOTIDE SEQUENCE [LARGE SCALE GENOMIC DNA]</scope>
    <source>
        <strain evidence="4">JCM 16702</strain>
    </source>
</reference>
<sequence length="336" mass="34828">MGGMAGTWTISELAERAVAALSAGDPLHVNGRVRDLPNERLIRWYTTIGLVDPPLGRRGRTAVYGPRHLLQIVAVKRRQAAGRTIAEIQLELAGATDDTLREIAQLPGAPAGTETAEAAQPRSRFWATRPTTPDTPSDVTWKADIRHTSDANSPASSPALPPAATTSPRRAHVAASTASGGDRNDAPPQRKASPAPEAAPFPETEAPPQHNVSQPKRGAALPEAPQAAASSLDAPAPTPSGNASRESRPAATASAPSTNASPLGDTAPGPAGHEHASLVQGVRLAPGLTVMLDAPTLSQDDLAAIASAARPLLDELRRRGLLAPLDTHIDPSGRPQ</sequence>
<evidence type="ECO:0000256" key="1">
    <source>
        <dbReference type="SAM" id="MobiDB-lite"/>
    </source>
</evidence>
<feature type="region of interest" description="Disordered" evidence="1">
    <location>
        <begin position="108"/>
        <end position="275"/>
    </location>
</feature>
<feature type="compositionally biased region" description="Low complexity" evidence="1">
    <location>
        <begin position="192"/>
        <end position="208"/>
    </location>
</feature>
<dbReference type="InterPro" id="IPR009061">
    <property type="entry name" value="DNA-bd_dom_put_sf"/>
</dbReference>
<feature type="domain" description="HTH merR-type" evidence="2">
    <location>
        <begin position="40"/>
        <end position="92"/>
    </location>
</feature>
<comment type="caution">
    <text evidence="3">The sequence shown here is derived from an EMBL/GenBank/DDBJ whole genome shotgun (WGS) entry which is preliminary data.</text>
</comment>
<feature type="compositionally biased region" description="Polar residues" evidence="1">
    <location>
        <begin position="129"/>
        <end position="138"/>
    </location>
</feature>
<accession>A0ABP7W1V5</accession>
<feature type="compositionally biased region" description="Low complexity" evidence="1">
    <location>
        <begin position="249"/>
        <end position="262"/>
    </location>
</feature>
<feature type="compositionally biased region" description="Low complexity" evidence="1">
    <location>
        <begin position="108"/>
        <end position="119"/>
    </location>
</feature>
<dbReference type="Pfam" id="PF13411">
    <property type="entry name" value="MerR_1"/>
    <property type="match status" value="1"/>
</dbReference>
<proteinExistence type="predicted"/>
<evidence type="ECO:0000259" key="2">
    <source>
        <dbReference type="Pfam" id="PF13411"/>
    </source>
</evidence>
<keyword evidence="4" id="KW-1185">Reference proteome</keyword>